<dbReference type="EMBL" id="AP028215">
    <property type="protein sequence ID" value="BEI91766.1"/>
    <property type="molecule type" value="Genomic_DNA"/>
</dbReference>
<accession>A0AA48L4E9</accession>
<evidence type="ECO:0000313" key="4">
    <source>
        <dbReference type="Proteomes" id="UP001233271"/>
    </source>
</evidence>
<gene>
    <name evidence="3" type="ORF">CcaverHIS019_0405860</name>
</gene>
<feature type="signal peptide" evidence="2">
    <location>
        <begin position="1"/>
        <end position="17"/>
    </location>
</feature>
<feature type="transmembrane region" description="Helical" evidence="1">
    <location>
        <begin position="64"/>
        <end position="87"/>
    </location>
</feature>
<name>A0AA48L4E9_9TREE</name>
<evidence type="ECO:0000256" key="2">
    <source>
        <dbReference type="SAM" id="SignalP"/>
    </source>
</evidence>
<feature type="chain" id="PRO_5041226880" description="Transmembrane protein" evidence="2">
    <location>
        <begin position="18"/>
        <end position="176"/>
    </location>
</feature>
<dbReference type="KEGG" id="ccac:CcaHIS019_0405860"/>
<keyword evidence="1" id="KW-1133">Transmembrane helix</keyword>
<protein>
    <recommendedName>
        <fullName evidence="5">Transmembrane protein</fullName>
    </recommendedName>
</protein>
<dbReference type="AlphaFoldDB" id="A0AA48L4E9"/>
<dbReference type="RefSeq" id="XP_060457031.1">
    <property type="nucleotide sequence ID" value="XM_060600437.1"/>
</dbReference>
<dbReference type="Proteomes" id="UP001233271">
    <property type="component" value="Chromosome 4"/>
</dbReference>
<keyword evidence="2" id="KW-0732">Signal</keyword>
<keyword evidence="1" id="KW-0472">Membrane</keyword>
<proteinExistence type="predicted"/>
<organism evidence="3 4">
    <name type="scientific">Cutaneotrichosporon cavernicola</name>
    <dbReference type="NCBI Taxonomy" id="279322"/>
    <lineage>
        <taxon>Eukaryota</taxon>
        <taxon>Fungi</taxon>
        <taxon>Dikarya</taxon>
        <taxon>Basidiomycota</taxon>
        <taxon>Agaricomycotina</taxon>
        <taxon>Tremellomycetes</taxon>
        <taxon>Trichosporonales</taxon>
        <taxon>Trichosporonaceae</taxon>
        <taxon>Cutaneotrichosporon</taxon>
    </lineage>
</organism>
<evidence type="ECO:0000313" key="3">
    <source>
        <dbReference type="EMBL" id="BEI91766.1"/>
    </source>
</evidence>
<sequence>MRYTLALLFATATLAAAIPLPNPHVTTPPTISVSRPSTRPIIAYPAVSNSSGTRFLVKRYEVQFSVVAGPLIAFGILFFIFLLLRFLSNVTQCGIRHTREAERREQRLQRVHPHSGALPMVTSPSVTAVTRTEDGDPELPAYSRQVEPGAQAIDVSLVERDIADVAPPKYTSTALP</sequence>
<reference evidence="3" key="1">
    <citation type="journal article" date="2023" name="BMC Genomics">
        <title>Chromosome-level genome assemblies of Cutaneotrichosporon spp. (Trichosporonales, Basidiomycota) reveal imbalanced evolution between nucleotide sequences and chromosome synteny.</title>
        <authorList>
            <person name="Kobayashi Y."/>
            <person name="Kayamori A."/>
            <person name="Aoki K."/>
            <person name="Shiwa Y."/>
            <person name="Matsutani M."/>
            <person name="Fujita N."/>
            <person name="Sugita T."/>
            <person name="Iwasaki W."/>
            <person name="Tanaka N."/>
            <person name="Takashima M."/>
        </authorList>
    </citation>
    <scope>NUCLEOTIDE SEQUENCE</scope>
    <source>
        <strain evidence="3">HIS019</strain>
    </source>
</reference>
<evidence type="ECO:0008006" key="5">
    <source>
        <dbReference type="Google" id="ProtNLM"/>
    </source>
</evidence>
<keyword evidence="1" id="KW-0812">Transmembrane</keyword>
<evidence type="ECO:0000256" key="1">
    <source>
        <dbReference type="SAM" id="Phobius"/>
    </source>
</evidence>
<keyword evidence="4" id="KW-1185">Reference proteome</keyword>
<dbReference type="GeneID" id="85495636"/>